<proteinExistence type="predicted"/>
<dbReference type="InParanoid" id="A0A251TF43"/>
<gene>
    <name evidence="1" type="ORF">HannXRQ_Chr10g0280091</name>
</gene>
<keyword evidence="2" id="KW-1185">Reference proteome</keyword>
<dbReference type="AlphaFoldDB" id="A0A251TF43"/>
<protein>
    <submittedName>
        <fullName evidence="1">Uncharacterized protein</fullName>
    </submittedName>
</protein>
<dbReference type="Proteomes" id="UP000215914">
    <property type="component" value="Chromosome 10"/>
</dbReference>
<sequence length="63" mass="7170">MTLSQRQQSFPTHDDNKSCKPLMLKASHRAIYIASPQTSICGCNHNNSYNNKLEPQTPLIPHY</sequence>
<name>A0A251TF43_HELAN</name>
<organism evidence="1 2">
    <name type="scientific">Helianthus annuus</name>
    <name type="common">Common sunflower</name>
    <dbReference type="NCBI Taxonomy" id="4232"/>
    <lineage>
        <taxon>Eukaryota</taxon>
        <taxon>Viridiplantae</taxon>
        <taxon>Streptophyta</taxon>
        <taxon>Embryophyta</taxon>
        <taxon>Tracheophyta</taxon>
        <taxon>Spermatophyta</taxon>
        <taxon>Magnoliopsida</taxon>
        <taxon>eudicotyledons</taxon>
        <taxon>Gunneridae</taxon>
        <taxon>Pentapetalae</taxon>
        <taxon>asterids</taxon>
        <taxon>campanulids</taxon>
        <taxon>Asterales</taxon>
        <taxon>Asteraceae</taxon>
        <taxon>Asteroideae</taxon>
        <taxon>Heliantheae alliance</taxon>
        <taxon>Heliantheae</taxon>
        <taxon>Helianthus</taxon>
    </lineage>
</organism>
<dbReference type="EMBL" id="CM007899">
    <property type="protein sequence ID" value="OTG09765.1"/>
    <property type="molecule type" value="Genomic_DNA"/>
</dbReference>
<evidence type="ECO:0000313" key="1">
    <source>
        <dbReference type="EMBL" id="OTG09765.1"/>
    </source>
</evidence>
<accession>A0A251TF43</accession>
<reference evidence="2" key="1">
    <citation type="journal article" date="2017" name="Nature">
        <title>The sunflower genome provides insights into oil metabolism, flowering and Asterid evolution.</title>
        <authorList>
            <person name="Badouin H."/>
            <person name="Gouzy J."/>
            <person name="Grassa C.J."/>
            <person name="Murat F."/>
            <person name="Staton S.E."/>
            <person name="Cottret L."/>
            <person name="Lelandais-Briere C."/>
            <person name="Owens G.L."/>
            <person name="Carrere S."/>
            <person name="Mayjonade B."/>
            <person name="Legrand L."/>
            <person name="Gill N."/>
            <person name="Kane N.C."/>
            <person name="Bowers J.E."/>
            <person name="Hubner S."/>
            <person name="Bellec A."/>
            <person name="Berard A."/>
            <person name="Berges H."/>
            <person name="Blanchet N."/>
            <person name="Boniface M.C."/>
            <person name="Brunel D."/>
            <person name="Catrice O."/>
            <person name="Chaidir N."/>
            <person name="Claudel C."/>
            <person name="Donnadieu C."/>
            <person name="Faraut T."/>
            <person name="Fievet G."/>
            <person name="Helmstetter N."/>
            <person name="King M."/>
            <person name="Knapp S.J."/>
            <person name="Lai Z."/>
            <person name="Le Paslier M.C."/>
            <person name="Lippi Y."/>
            <person name="Lorenzon L."/>
            <person name="Mandel J.R."/>
            <person name="Marage G."/>
            <person name="Marchand G."/>
            <person name="Marquand E."/>
            <person name="Bret-Mestries E."/>
            <person name="Morien E."/>
            <person name="Nambeesan S."/>
            <person name="Nguyen T."/>
            <person name="Pegot-Espagnet P."/>
            <person name="Pouilly N."/>
            <person name="Raftis F."/>
            <person name="Sallet E."/>
            <person name="Schiex T."/>
            <person name="Thomas J."/>
            <person name="Vandecasteele C."/>
            <person name="Vares D."/>
            <person name="Vear F."/>
            <person name="Vautrin S."/>
            <person name="Crespi M."/>
            <person name="Mangin B."/>
            <person name="Burke J.M."/>
            <person name="Salse J."/>
            <person name="Munos S."/>
            <person name="Vincourt P."/>
            <person name="Rieseberg L.H."/>
            <person name="Langlade N.B."/>
        </authorList>
    </citation>
    <scope>NUCLEOTIDE SEQUENCE [LARGE SCALE GENOMIC DNA]</scope>
    <source>
        <strain evidence="2">cv. SF193</strain>
    </source>
</reference>
<evidence type="ECO:0000313" key="2">
    <source>
        <dbReference type="Proteomes" id="UP000215914"/>
    </source>
</evidence>